<keyword evidence="1" id="KW-0805">Transcription regulation</keyword>
<dbReference type="EMBL" id="JAEKJA010000001">
    <property type="protein sequence ID" value="MBJ3774171.1"/>
    <property type="molecule type" value="Genomic_DNA"/>
</dbReference>
<dbReference type="InterPro" id="IPR029016">
    <property type="entry name" value="GAF-like_dom_sf"/>
</dbReference>
<protein>
    <submittedName>
        <fullName evidence="6">Helix-turn-helix domain-containing protein</fullName>
    </submittedName>
</protein>
<dbReference type="GO" id="GO:0003700">
    <property type="term" value="F:DNA-binding transcription factor activity"/>
    <property type="evidence" value="ECO:0007669"/>
    <property type="project" value="TreeGrafter"/>
</dbReference>
<dbReference type="PROSITE" id="PS51078">
    <property type="entry name" value="ICLR_ED"/>
    <property type="match status" value="1"/>
</dbReference>
<dbReference type="AlphaFoldDB" id="A0A934IKT0"/>
<dbReference type="GO" id="GO:0045892">
    <property type="term" value="P:negative regulation of DNA-templated transcription"/>
    <property type="evidence" value="ECO:0007669"/>
    <property type="project" value="TreeGrafter"/>
</dbReference>
<comment type="caution">
    <text evidence="6">The sequence shown here is derived from an EMBL/GenBank/DDBJ whole genome shotgun (WGS) entry which is preliminary data.</text>
</comment>
<evidence type="ECO:0000259" key="5">
    <source>
        <dbReference type="PROSITE" id="PS51078"/>
    </source>
</evidence>
<accession>A0A934IKT0</accession>
<organism evidence="6 7">
    <name type="scientific">Acuticoccus mangrovi</name>
    <dbReference type="NCBI Taxonomy" id="2796142"/>
    <lineage>
        <taxon>Bacteria</taxon>
        <taxon>Pseudomonadati</taxon>
        <taxon>Pseudomonadota</taxon>
        <taxon>Alphaproteobacteria</taxon>
        <taxon>Hyphomicrobiales</taxon>
        <taxon>Amorphaceae</taxon>
        <taxon>Acuticoccus</taxon>
    </lineage>
</organism>
<keyword evidence="3" id="KW-0804">Transcription</keyword>
<dbReference type="GO" id="GO:0003677">
    <property type="term" value="F:DNA binding"/>
    <property type="evidence" value="ECO:0007669"/>
    <property type="project" value="UniProtKB-KW"/>
</dbReference>
<dbReference type="PANTHER" id="PTHR30136">
    <property type="entry name" value="HELIX-TURN-HELIX TRANSCRIPTIONAL REGULATOR, ICLR FAMILY"/>
    <property type="match status" value="1"/>
</dbReference>
<evidence type="ECO:0000313" key="6">
    <source>
        <dbReference type="EMBL" id="MBJ3774171.1"/>
    </source>
</evidence>
<evidence type="ECO:0000256" key="3">
    <source>
        <dbReference type="ARBA" id="ARBA00023163"/>
    </source>
</evidence>
<gene>
    <name evidence="6" type="ORF">JCR33_00615</name>
</gene>
<dbReference type="RefSeq" id="WP_198880072.1">
    <property type="nucleotide sequence ID" value="NZ_JAEKJA010000001.1"/>
</dbReference>
<dbReference type="Pfam" id="PF01614">
    <property type="entry name" value="IclR_C"/>
    <property type="match status" value="1"/>
</dbReference>
<dbReference type="PANTHER" id="PTHR30136:SF8">
    <property type="entry name" value="TRANSCRIPTIONAL REGULATORY PROTEIN"/>
    <property type="match status" value="1"/>
</dbReference>
<dbReference type="InterPro" id="IPR050707">
    <property type="entry name" value="HTH_MetabolicPath_Reg"/>
</dbReference>
<keyword evidence="2" id="KW-0238">DNA-binding</keyword>
<dbReference type="SUPFAM" id="SSF55781">
    <property type="entry name" value="GAF domain-like"/>
    <property type="match status" value="1"/>
</dbReference>
<dbReference type="InterPro" id="IPR036390">
    <property type="entry name" value="WH_DNA-bd_sf"/>
</dbReference>
<keyword evidence="7" id="KW-1185">Reference proteome</keyword>
<dbReference type="Proteomes" id="UP000609531">
    <property type="component" value="Unassembled WGS sequence"/>
</dbReference>
<proteinExistence type="predicted"/>
<evidence type="ECO:0000256" key="1">
    <source>
        <dbReference type="ARBA" id="ARBA00023015"/>
    </source>
</evidence>
<evidence type="ECO:0000256" key="2">
    <source>
        <dbReference type="ARBA" id="ARBA00023125"/>
    </source>
</evidence>
<feature type="domain" description="HTH iclR-type" evidence="4">
    <location>
        <begin position="8"/>
        <end position="70"/>
    </location>
</feature>
<reference evidence="6" key="1">
    <citation type="submission" date="2020-12" db="EMBL/GenBank/DDBJ databases">
        <title>Bacterial taxonomy.</title>
        <authorList>
            <person name="Pan X."/>
        </authorList>
    </citation>
    <scope>NUCLEOTIDE SEQUENCE</scope>
    <source>
        <strain evidence="6">B2012</strain>
    </source>
</reference>
<dbReference type="InterPro" id="IPR014757">
    <property type="entry name" value="Tscrpt_reg_IclR_C"/>
</dbReference>
<dbReference type="Pfam" id="PF09339">
    <property type="entry name" value="HTH_IclR"/>
    <property type="match status" value="1"/>
</dbReference>
<dbReference type="SUPFAM" id="SSF46785">
    <property type="entry name" value="Winged helix' DNA-binding domain"/>
    <property type="match status" value="1"/>
</dbReference>
<dbReference type="Gene3D" id="3.30.450.40">
    <property type="match status" value="1"/>
</dbReference>
<sequence>MGRQPRGIQSLEVGGRLLAALVAGPADMSLKELSTAAGMAPAQAHGYLASYRRTGLVEQDAATGHYRLGPFATRLAMARLRTQPALAAAVAATTRVADTAGIMATLAVWGPHGPTVIHRTDGEEVLNVNIRVGTMFALAATSPAIVFAAFGDPERTVEVRGAGGVRERLALGDLLTRDTAIGEAATAVRAAGHAILRNTPVPGVNALAAPLIDAEGDLTAAIIVMGSPARLDVAAPDGVLETLTATTSGLATAAA</sequence>
<evidence type="ECO:0000313" key="7">
    <source>
        <dbReference type="Proteomes" id="UP000609531"/>
    </source>
</evidence>
<evidence type="ECO:0000259" key="4">
    <source>
        <dbReference type="PROSITE" id="PS51077"/>
    </source>
</evidence>
<name>A0A934IKT0_9HYPH</name>
<dbReference type="PROSITE" id="PS51077">
    <property type="entry name" value="HTH_ICLR"/>
    <property type="match status" value="1"/>
</dbReference>
<dbReference type="Gene3D" id="1.10.10.10">
    <property type="entry name" value="Winged helix-like DNA-binding domain superfamily/Winged helix DNA-binding domain"/>
    <property type="match status" value="1"/>
</dbReference>
<dbReference type="InterPro" id="IPR005471">
    <property type="entry name" value="Tscrpt_reg_IclR_N"/>
</dbReference>
<dbReference type="InterPro" id="IPR036388">
    <property type="entry name" value="WH-like_DNA-bd_sf"/>
</dbReference>
<feature type="domain" description="IclR-ED" evidence="5">
    <location>
        <begin position="71"/>
        <end position="255"/>
    </location>
</feature>
<dbReference type="SMART" id="SM00346">
    <property type="entry name" value="HTH_ICLR"/>
    <property type="match status" value="1"/>
</dbReference>